<dbReference type="Pfam" id="PF02909">
    <property type="entry name" value="TetR_C_1"/>
    <property type="match status" value="1"/>
</dbReference>
<dbReference type="InterPro" id="IPR004111">
    <property type="entry name" value="Repressor_TetR_C"/>
</dbReference>
<protein>
    <submittedName>
        <fullName evidence="6">TetR family transcriptional regulator</fullName>
    </submittedName>
</protein>
<dbReference type="InterPro" id="IPR001647">
    <property type="entry name" value="HTH_TetR"/>
</dbReference>
<keyword evidence="1" id="KW-0805">Transcription regulation</keyword>
<dbReference type="PROSITE" id="PS50977">
    <property type="entry name" value="HTH_TETR_2"/>
    <property type="match status" value="1"/>
</dbReference>
<dbReference type="PANTHER" id="PTHR30055">
    <property type="entry name" value="HTH-TYPE TRANSCRIPTIONAL REGULATOR RUTR"/>
    <property type="match status" value="1"/>
</dbReference>
<evidence type="ECO:0000259" key="5">
    <source>
        <dbReference type="PROSITE" id="PS50977"/>
    </source>
</evidence>
<evidence type="ECO:0000256" key="3">
    <source>
        <dbReference type="ARBA" id="ARBA00023163"/>
    </source>
</evidence>
<dbReference type="EMBL" id="WLYK01000006">
    <property type="protein sequence ID" value="MTD15650.1"/>
    <property type="molecule type" value="Genomic_DNA"/>
</dbReference>
<dbReference type="Gene3D" id="1.10.10.60">
    <property type="entry name" value="Homeodomain-like"/>
    <property type="match status" value="1"/>
</dbReference>
<proteinExistence type="predicted"/>
<feature type="DNA-binding region" description="H-T-H motif" evidence="4">
    <location>
        <begin position="56"/>
        <end position="75"/>
    </location>
</feature>
<organism evidence="6 7">
    <name type="scientific">Nakamurella alba</name>
    <dbReference type="NCBI Taxonomy" id="2665158"/>
    <lineage>
        <taxon>Bacteria</taxon>
        <taxon>Bacillati</taxon>
        <taxon>Actinomycetota</taxon>
        <taxon>Actinomycetes</taxon>
        <taxon>Nakamurellales</taxon>
        <taxon>Nakamurellaceae</taxon>
        <taxon>Nakamurella</taxon>
    </lineage>
</organism>
<keyword evidence="7" id="KW-1185">Reference proteome</keyword>
<dbReference type="Gene3D" id="1.10.357.10">
    <property type="entry name" value="Tetracycline Repressor, domain 2"/>
    <property type="match status" value="1"/>
</dbReference>
<gene>
    <name evidence="6" type="ORF">GIS00_17085</name>
</gene>
<evidence type="ECO:0000256" key="4">
    <source>
        <dbReference type="PROSITE-ProRule" id="PRU00335"/>
    </source>
</evidence>
<dbReference type="AlphaFoldDB" id="A0A7K1FNJ3"/>
<feature type="domain" description="HTH tetR-type" evidence="5">
    <location>
        <begin position="33"/>
        <end position="93"/>
    </location>
</feature>
<keyword evidence="3" id="KW-0804">Transcription</keyword>
<dbReference type="GO" id="GO:0003700">
    <property type="term" value="F:DNA-binding transcription factor activity"/>
    <property type="evidence" value="ECO:0007669"/>
    <property type="project" value="TreeGrafter"/>
</dbReference>
<dbReference type="InterPro" id="IPR009057">
    <property type="entry name" value="Homeodomain-like_sf"/>
</dbReference>
<accession>A0A7K1FNJ3</accession>
<dbReference type="RefSeq" id="WP_154769613.1">
    <property type="nucleotide sequence ID" value="NZ_WLYK01000006.1"/>
</dbReference>
<dbReference type="GO" id="GO:0000976">
    <property type="term" value="F:transcription cis-regulatory region binding"/>
    <property type="evidence" value="ECO:0007669"/>
    <property type="project" value="TreeGrafter"/>
</dbReference>
<dbReference type="SUPFAM" id="SSF46689">
    <property type="entry name" value="Homeodomain-like"/>
    <property type="match status" value="1"/>
</dbReference>
<dbReference type="GO" id="GO:0045892">
    <property type="term" value="P:negative regulation of DNA-templated transcription"/>
    <property type="evidence" value="ECO:0007669"/>
    <property type="project" value="InterPro"/>
</dbReference>
<dbReference type="Proteomes" id="UP000460221">
    <property type="component" value="Unassembled WGS sequence"/>
</dbReference>
<evidence type="ECO:0000256" key="1">
    <source>
        <dbReference type="ARBA" id="ARBA00023015"/>
    </source>
</evidence>
<dbReference type="SUPFAM" id="SSF48498">
    <property type="entry name" value="Tetracyclin repressor-like, C-terminal domain"/>
    <property type="match status" value="1"/>
</dbReference>
<evidence type="ECO:0000313" key="6">
    <source>
        <dbReference type="EMBL" id="MTD15650.1"/>
    </source>
</evidence>
<dbReference type="InterPro" id="IPR036271">
    <property type="entry name" value="Tet_transcr_reg_TetR-rel_C_sf"/>
</dbReference>
<dbReference type="Pfam" id="PF00440">
    <property type="entry name" value="TetR_N"/>
    <property type="match status" value="1"/>
</dbReference>
<keyword evidence="2 4" id="KW-0238">DNA-binding</keyword>
<reference evidence="6 7" key="1">
    <citation type="submission" date="2019-11" db="EMBL/GenBank/DDBJ databases">
        <authorList>
            <person name="Jiang L.-Q."/>
        </authorList>
    </citation>
    <scope>NUCLEOTIDE SEQUENCE [LARGE SCALE GENOMIC DNA]</scope>
    <source>
        <strain evidence="6 7">YIM 132087</strain>
    </source>
</reference>
<evidence type="ECO:0000313" key="7">
    <source>
        <dbReference type="Proteomes" id="UP000460221"/>
    </source>
</evidence>
<dbReference type="InterPro" id="IPR050109">
    <property type="entry name" value="HTH-type_TetR-like_transc_reg"/>
</dbReference>
<comment type="caution">
    <text evidence="6">The sequence shown here is derived from an EMBL/GenBank/DDBJ whole genome shotgun (WGS) entry which is preliminary data.</text>
</comment>
<name>A0A7K1FNJ3_9ACTN</name>
<sequence length="273" mass="29300">MTSDPLPDPLPGPVRAAWESELGSGGRRPRRPELSLRRIVDAAVVLADRDGLAGISMAKVAAEIGCATMALYRHVPSKTDLLQHMFDAGLSAPPRDRTPPGTGWRDGLATWTRASLQVFVGRPWLLEIPITGPPLMPRNLDWMDWAMGLLEGTAFAPWEKLYTLLLLNGHARHEAALAVSIGTTPGEPADPEAGEQAAADYTSALVALADPGRFPALHDFVSTGSLFDLPPDVDPERADDFLRDFGLERILDGLQALLDSRGAPGPGDPVSPR</sequence>
<evidence type="ECO:0000256" key="2">
    <source>
        <dbReference type="ARBA" id="ARBA00023125"/>
    </source>
</evidence>
<dbReference type="PANTHER" id="PTHR30055:SF151">
    <property type="entry name" value="TRANSCRIPTIONAL REGULATORY PROTEIN"/>
    <property type="match status" value="1"/>
</dbReference>